<dbReference type="EMBL" id="BGPR01100757">
    <property type="protein sequence ID" value="GBM57237.1"/>
    <property type="molecule type" value="Genomic_DNA"/>
</dbReference>
<dbReference type="EMBL" id="BGPR01100752">
    <property type="protein sequence ID" value="GBM57216.1"/>
    <property type="molecule type" value="Genomic_DNA"/>
</dbReference>
<dbReference type="EMBL" id="BGPR01100756">
    <property type="protein sequence ID" value="GBM57235.1"/>
    <property type="molecule type" value="Genomic_DNA"/>
</dbReference>
<evidence type="ECO:0000259" key="3">
    <source>
        <dbReference type="PROSITE" id="PS51233"/>
    </source>
</evidence>
<evidence type="ECO:0000313" key="6">
    <source>
        <dbReference type="EMBL" id="GBM57237.1"/>
    </source>
</evidence>
<name>A0A4Y2GVT7_ARAVE</name>
<dbReference type="OrthoDB" id="6508002at2759"/>
<dbReference type="PROSITE" id="PS51233">
    <property type="entry name" value="VWFD"/>
    <property type="match status" value="1"/>
</dbReference>
<dbReference type="PANTHER" id="PTHR11339">
    <property type="entry name" value="EXTRACELLULAR MATRIX GLYCOPROTEIN RELATED"/>
    <property type="match status" value="1"/>
</dbReference>
<evidence type="ECO:0000313" key="4">
    <source>
        <dbReference type="EMBL" id="GBM57216.1"/>
    </source>
</evidence>
<dbReference type="GO" id="GO:0031012">
    <property type="term" value="C:extracellular matrix"/>
    <property type="evidence" value="ECO:0007669"/>
    <property type="project" value="TreeGrafter"/>
</dbReference>
<comment type="caution">
    <text evidence="6">The sequence shown here is derived from an EMBL/GenBank/DDBJ whole genome shotgun (WGS) entry which is preliminary data.</text>
</comment>
<keyword evidence="7" id="KW-1185">Reference proteome</keyword>
<feature type="non-terminal residue" evidence="6">
    <location>
        <position position="1"/>
    </location>
</feature>
<evidence type="ECO:0000313" key="5">
    <source>
        <dbReference type="EMBL" id="GBM57235.1"/>
    </source>
</evidence>
<sequence length="103" mass="11777">LQGLCGDFNGDASDDFRAPSGGMPLVLAKNFADSWRVHKFCPKAKQPDDACDKNPDRRNWARHKCGVLKTDLFKPCHYQVEVEDYYKRSVLCKLKTKAKFELP</sequence>
<dbReference type="InterPro" id="IPR001846">
    <property type="entry name" value="VWF_type-D"/>
</dbReference>
<dbReference type="PANTHER" id="PTHR11339:SF386">
    <property type="entry name" value="HEMOLECTIN, ISOFORM A"/>
    <property type="match status" value="1"/>
</dbReference>
<reference evidence="6 7" key="1">
    <citation type="journal article" date="2019" name="Sci. Rep.">
        <title>Orb-weaving spider Araneus ventricosus genome elucidates the spidroin gene catalogue.</title>
        <authorList>
            <person name="Kono N."/>
            <person name="Nakamura H."/>
            <person name="Ohtoshi R."/>
            <person name="Moran D.A.P."/>
            <person name="Shinohara A."/>
            <person name="Yoshida Y."/>
            <person name="Fujiwara M."/>
            <person name="Mori M."/>
            <person name="Tomita M."/>
            <person name="Arakawa K."/>
        </authorList>
    </citation>
    <scope>NUCLEOTIDE SEQUENCE [LARGE SCALE GENOMIC DNA]</scope>
</reference>
<gene>
    <name evidence="6" type="ORF">AVEN_115714_1</name>
    <name evidence="4" type="ORF">AVEN_275546_1</name>
    <name evidence="5" type="ORF">AVEN_84507_1</name>
</gene>
<accession>A0A4Y2GVT7</accession>
<feature type="domain" description="VWFD" evidence="3">
    <location>
        <begin position="1"/>
        <end position="42"/>
    </location>
</feature>
<dbReference type="InterPro" id="IPR050780">
    <property type="entry name" value="Mucin_vWF_Thrombospondin_sf"/>
</dbReference>
<organism evidence="6 7">
    <name type="scientific">Araneus ventricosus</name>
    <name type="common">Orbweaver spider</name>
    <name type="synonym">Epeira ventricosa</name>
    <dbReference type="NCBI Taxonomy" id="182803"/>
    <lineage>
        <taxon>Eukaryota</taxon>
        <taxon>Metazoa</taxon>
        <taxon>Ecdysozoa</taxon>
        <taxon>Arthropoda</taxon>
        <taxon>Chelicerata</taxon>
        <taxon>Arachnida</taxon>
        <taxon>Araneae</taxon>
        <taxon>Araneomorphae</taxon>
        <taxon>Entelegynae</taxon>
        <taxon>Araneoidea</taxon>
        <taxon>Araneidae</taxon>
        <taxon>Araneus</taxon>
    </lineage>
</organism>
<evidence type="ECO:0000313" key="7">
    <source>
        <dbReference type="Proteomes" id="UP000499080"/>
    </source>
</evidence>
<keyword evidence="2" id="KW-0325">Glycoprotein</keyword>
<dbReference type="GO" id="GO:0005615">
    <property type="term" value="C:extracellular space"/>
    <property type="evidence" value="ECO:0007669"/>
    <property type="project" value="TreeGrafter"/>
</dbReference>
<protein>
    <recommendedName>
        <fullName evidence="3">VWFD domain-containing protein</fullName>
    </recommendedName>
</protein>
<proteinExistence type="predicted"/>
<dbReference type="Pfam" id="PF00094">
    <property type="entry name" value="VWD"/>
    <property type="match status" value="1"/>
</dbReference>
<dbReference type="AlphaFoldDB" id="A0A4Y2GVT7"/>
<evidence type="ECO:0000256" key="2">
    <source>
        <dbReference type="ARBA" id="ARBA00023180"/>
    </source>
</evidence>
<dbReference type="Proteomes" id="UP000499080">
    <property type="component" value="Unassembled WGS sequence"/>
</dbReference>
<evidence type="ECO:0000256" key="1">
    <source>
        <dbReference type="ARBA" id="ARBA00023157"/>
    </source>
</evidence>
<keyword evidence="1" id="KW-1015">Disulfide bond</keyword>